<dbReference type="RefSeq" id="WP_062411307.1">
    <property type="nucleotide sequence ID" value="NZ_JAJCIO010000019.1"/>
</dbReference>
<accession>A0ABT1SU42</accession>
<feature type="compositionally biased region" description="Acidic residues" evidence="1">
    <location>
        <begin position="135"/>
        <end position="152"/>
    </location>
</feature>
<feature type="region of interest" description="Disordered" evidence="1">
    <location>
        <begin position="128"/>
        <end position="166"/>
    </location>
</feature>
<dbReference type="EMBL" id="JANGEW010000018">
    <property type="protein sequence ID" value="MCQ5343240.1"/>
    <property type="molecule type" value="Genomic_DNA"/>
</dbReference>
<evidence type="ECO:0000313" key="4">
    <source>
        <dbReference type="Proteomes" id="UP001206692"/>
    </source>
</evidence>
<proteinExistence type="predicted"/>
<keyword evidence="2" id="KW-0812">Transmembrane</keyword>
<sequence>MSHFKILGGDFSKETSLLTTFGVLFQLSVPRPGFTFKSDTYELKNNLARVEQITEENKTKVLSKAGWTTLGAVALGPVGLIAGLLFGGNTKYICMAAKLKSGQEFLAECDLQTYQKFYDAYLETRRATEESYDKDTEDEEEIDDLTDADDSSPIDTAPPSHSVTKDPAALLQQLKELKEEGIISEDEYRAKARKIFDSI</sequence>
<comment type="caution">
    <text evidence="3">The sequence shown here is derived from an EMBL/GenBank/DDBJ whole genome shotgun (WGS) entry which is preliminary data.</text>
</comment>
<name>A0ABT1SU42_9FIRM</name>
<keyword evidence="4" id="KW-1185">Reference proteome</keyword>
<dbReference type="Proteomes" id="UP001206692">
    <property type="component" value="Unassembled WGS sequence"/>
</dbReference>
<keyword evidence="2" id="KW-1133">Transmembrane helix</keyword>
<evidence type="ECO:0000256" key="2">
    <source>
        <dbReference type="SAM" id="Phobius"/>
    </source>
</evidence>
<reference evidence="3 4" key="1">
    <citation type="submission" date="2022-06" db="EMBL/GenBank/DDBJ databases">
        <title>Isolation of gut microbiota from human fecal samples.</title>
        <authorList>
            <person name="Pamer E.G."/>
            <person name="Barat B."/>
            <person name="Waligurski E."/>
            <person name="Medina S."/>
            <person name="Paddock L."/>
            <person name="Mostad J."/>
        </authorList>
    </citation>
    <scope>NUCLEOTIDE SEQUENCE [LARGE SCALE GENOMIC DNA]</scope>
    <source>
        <strain evidence="3 4">DFI.1.1</strain>
    </source>
</reference>
<evidence type="ECO:0000256" key="1">
    <source>
        <dbReference type="SAM" id="MobiDB-lite"/>
    </source>
</evidence>
<feature type="transmembrane region" description="Helical" evidence="2">
    <location>
        <begin position="65"/>
        <end position="86"/>
    </location>
</feature>
<keyword evidence="2" id="KW-0472">Membrane</keyword>
<protein>
    <submittedName>
        <fullName evidence="3">SHOCT domain-containing protein</fullName>
    </submittedName>
</protein>
<gene>
    <name evidence="3" type="ORF">NE675_09440</name>
</gene>
<evidence type="ECO:0000313" key="3">
    <source>
        <dbReference type="EMBL" id="MCQ5343240.1"/>
    </source>
</evidence>
<organism evidence="3 4">
    <name type="scientific">Megasphaera massiliensis</name>
    <dbReference type="NCBI Taxonomy" id="1232428"/>
    <lineage>
        <taxon>Bacteria</taxon>
        <taxon>Bacillati</taxon>
        <taxon>Bacillota</taxon>
        <taxon>Negativicutes</taxon>
        <taxon>Veillonellales</taxon>
        <taxon>Veillonellaceae</taxon>
        <taxon>Megasphaera</taxon>
    </lineage>
</organism>